<evidence type="ECO:0000313" key="2">
    <source>
        <dbReference type="Proteomes" id="UP001589608"/>
    </source>
</evidence>
<keyword evidence="2" id="KW-1185">Reference proteome</keyword>
<sequence length="43" mass="4546">MRADEPRDAAEAAAALEHRARELRRRHGFLHRPGGGAPTGAGG</sequence>
<dbReference type="EMBL" id="JBHMCA010000090">
    <property type="protein sequence ID" value="MFB9451409.1"/>
    <property type="molecule type" value="Genomic_DNA"/>
</dbReference>
<protein>
    <submittedName>
        <fullName evidence="1">Uncharacterized protein</fullName>
    </submittedName>
</protein>
<accession>A0ABV5MRA8</accession>
<dbReference type="Proteomes" id="UP001589608">
    <property type="component" value="Unassembled WGS sequence"/>
</dbReference>
<organism evidence="1 2">
    <name type="scientific">Dactylosporangium vinaceum</name>
    <dbReference type="NCBI Taxonomy" id="53362"/>
    <lineage>
        <taxon>Bacteria</taxon>
        <taxon>Bacillati</taxon>
        <taxon>Actinomycetota</taxon>
        <taxon>Actinomycetes</taxon>
        <taxon>Micromonosporales</taxon>
        <taxon>Micromonosporaceae</taxon>
        <taxon>Dactylosporangium</taxon>
    </lineage>
</organism>
<comment type="caution">
    <text evidence="1">The sequence shown here is derived from an EMBL/GenBank/DDBJ whole genome shotgun (WGS) entry which is preliminary data.</text>
</comment>
<name>A0ABV5MRA8_9ACTN</name>
<proteinExistence type="predicted"/>
<reference evidence="1 2" key="1">
    <citation type="submission" date="2024-09" db="EMBL/GenBank/DDBJ databases">
        <authorList>
            <person name="Sun Q."/>
            <person name="Mori K."/>
        </authorList>
    </citation>
    <scope>NUCLEOTIDE SEQUENCE [LARGE SCALE GENOMIC DNA]</scope>
    <source>
        <strain evidence="1 2">JCM 3307</strain>
    </source>
</reference>
<evidence type="ECO:0000313" key="1">
    <source>
        <dbReference type="EMBL" id="MFB9451409.1"/>
    </source>
</evidence>
<gene>
    <name evidence="1" type="ORF">ACFFTR_50815</name>
</gene>
<dbReference type="RefSeq" id="WP_281428398.1">
    <property type="nucleotide sequence ID" value="NZ_CP061913.1"/>
</dbReference>